<dbReference type="PANTHER" id="PTHR46566">
    <property type="entry name" value="1-PHOSPHOFRUCTOKINASE-RELATED"/>
    <property type="match status" value="1"/>
</dbReference>
<evidence type="ECO:0000256" key="2">
    <source>
        <dbReference type="ARBA" id="ARBA00022679"/>
    </source>
</evidence>
<dbReference type="PIRSF" id="PIRSF000535">
    <property type="entry name" value="1PFK/6PFK/LacC"/>
    <property type="match status" value="1"/>
</dbReference>
<keyword evidence="3 6" id="KW-0547">Nucleotide-binding</keyword>
<dbReference type="GO" id="GO:0005988">
    <property type="term" value="P:lactose metabolic process"/>
    <property type="evidence" value="ECO:0007669"/>
    <property type="project" value="UniProtKB-KW"/>
</dbReference>
<dbReference type="PANTHER" id="PTHR46566:SF5">
    <property type="entry name" value="1-PHOSPHOFRUCTOKINASE"/>
    <property type="match status" value="1"/>
</dbReference>
<protein>
    <recommendedName>
        <fullName evidence="6">Tagatose-6-phosphate kinase</fullName>
        <ecNumber evidence="6">2.7.1.144</ecNumber>
    </recommendedName>
</protein>
<dbReference type="OrthoDB" id="9801219at2"/>
<keyword evidence="5 6" id="KW-0067">ATP-binding</keyword>
<evidence type="ECO:0000313" key="8">
    <source>
        <dbReference type="EMBL" id="TGB00122.1"/>
    </source>
</evidence>
<dbReference type="GO" id="GO:2001059">
    <property type="term" value="P:D-tagatose 6-phosphate catabolic process"/>
    <property type="evidence" value="ECO:0007669"/>
    <property type="project" value="UniProtKB-UniPathway"/>
</dbReference>
<dbReference type="GO" id="GO:0008662">
    <property type="term" value="F:1-phosphofructokinase activity"/>
    <property type="evidence" value="ECO:0007669"/>
    <property type="project" value="InterPro"/>
</dbReference>
<dbReference type="GO" id="GO:0009024">
    <property type="term" value="F:tagatose-6-phosphate kinase activity"/>
    <property type="evidence" value="ECO:0007669"/>
    <property type="project" value="UniProtKB-EC"/>
</dbReference>
<dbReference type="EC" id="2.7.1.144" evidence="6"/>
<dbReference type="Pfam" id="PF00294">
    <property type="entry name" value="PfkB"/>
    <property type="match status" value="1"/>
</dbReference>
<dbReference type="GO" id="GO:0016052">
    <property type="term" value="P:carbohydrate catabolic process"/>
    <property type="evidence" value="ECO:0007669"/>
    <property type="project" value="UniProtKB-ARBA"/>
</dbReference>
<feature type="domain" description="Carbohydrate kinase PfkB" evidence="7">
    <location>
        <begin position="17"/>
        <end position="284"/>
    </location>
</feature>
<dbReference type="FunFam" id="3.40.1190.20:FF:000001">
    <property type="entry name" value="Phosphofructokinase"/>
    <property type="match status" value="1"/>
</dbReference>
<gene>
    <name evidence="8" type="primary">pfkB</name>
    <name evidence="8" type="ORF">E4665_00115</name>
</gene>
<comment type="catalytic activity">
    <reaction evidence="6">
        <text>D-tagatofuranose 6-phosphate + ATP = D-tagatofuranose 1,6-bisphosphate + ADP + H(+)</text>
        <dbReference type="Rhea" id="RHEA:12420"/>
        <dbReference type="ChEBI" id="CHEBI:15378"/>
        <dbReference type="ChEBI" id="CHEBI:30616"/>
        <dbReference type="ChEBI" id="CHEBI:58694"/>
        <dbReference type="ChEBI" id="CHEBI:58695"/>
        <dbReference type="ChEBI" id="CHEBI:456216"/>
        <dbReference type="EC" id="2.7.1.144"/>
    </reaction>
</comment>
<dbReference type="NCBIfam" id="TIGR03168">
    <property type="entry name" value="1-PFK"/>
    <property type="match status" value="1"/>
</dbReference>
<evidence type="ECO:0000256" key="6">
    <source>
        <dbReference type="PIRNR" id="PIRNR000535"/>
    </source>
</evidence>
<dbReference type="Gene3D" id="3.40.1190.20">
    <property type="match status" value="1"/>
</dbReference>
<dbReference type="GO" id="GO:0044281">
    <property type="term" value="P:small molecule metabolic process"/>
    <property type="evidence" value="ECO:0007669"/>
    <property type="project" value="UniProtKB-ARBA"/>
</dbReference>
<evidence type="ECO:0000256" key="1">
    <source>
        <dbReference type="ARBA" id="ARBA00005380"/>
    </source>
</evidence>
<dbReference type="SUPFAM" id="SSF53613">
    <property type="entry name" value="Ribokinase-like"/>
    <property type="match status" value="1"/>
</dbReference>
<keyword evidence="6" id="KW-0423">Lactose metabolism</keyword>
<dbReference type="NCBIfam" id="TIGR03828">
    <property type="entry name" value="pfkB"/>
    <property type="match status" value="1"/>
</dbReference>
<evidence type="ECO:0000313" key="9">
    <source>
        <dbReference type="Proteomes" id="UP000298347"/>
    </source>
</evidence>
<accession>A0A4Z0GUW5</accession>
<comment type="caution">
    <text evidence="8">The sequence shown here is derived from an EMBL/GenBank/DDBJ whole genome shotgun (WGS) entry which is preliminary data.</text>
</comment>
<dbReference type="CDD" id="cd01164">
    <property type="entry name" value="FruK_PfkB_like"/>
    <property type="match status" value="1"/>
</dbReference>
<reference evidence="8 9" key="1">
    <citation type="journal article" date="2015" name="Int. J. Syst. Evol. Microbiol.">
        <title>Sporolactobacillus shoreae sp. nov. and Sporolactobacillus spathodeae sp. nov., two spore-forming lactic acid bacteria isolated from tree barks in Thailand.</title>
        <authorList>
            <person name="Thamacharoensuk T."/>
            <person name="Kitahara M."/>
            <person name="Ohkuma M."/>
            <person name="Thongchul N."/>
            <person name="Tanasupawat S."/>
        </authorList>
    </citation>
    <scope>NUCLEOTIDE SEQUENCE [LARGE SCALE GENOMIC DNA]</scope>
    <source>
        <strain evidence="8 9">BK92</strain>
    </source>
</reference>
<organism evidence="8 9">
    <name type="scientific">Sporolactobacillus shoreae</name>
    <dbReference type="NCBI Taxonomy" id="1465501"/>
    <lineage>
        <taxon>Bacteria</taxon>
        <taxon>Bacillati</taxon>
        <taxon>Bacillota</taxon>
        <taxon>Bacilli</taxon>
        <taxon>Bacillales</taxon>
        <taxon>Sporolactobacillaceae</taxon>
        <taxon>Sporolactobacillus</taxon>
    </lineage>
</organism>
<keyword evidence="4 8" id="KW-0418">Kinase</keyword>
<comment type="pathway">
    <text evidence="6">Carbohydrate metabolism; D-tagatose 6-phosphate degradation; D-glyceraldehyde 3-phosphate and glycerone phosphate from D-tagatose 6-phosphate: step 1/2.</text>
</comment>
<evidence type="ECO:0000256" key="5">
    <source>
        <dbReference type="ARBA" id="ARBA00022840"/>
    </source>
</evidence>
<name>A0A4Z0GUW5_9BACL</name>
<dbReference type="InterPro" id="IPR029056">
    <property type="entry name" value="Ribokinase-like"/>
</dbReference>
<sequence>MITTVTLNPALDKLLETDAITLGETNRVRLLSASAAGKGIDVAKVLRDLDCQVTATGFLGGDVAGIFIRCFKDEKIENRFITIHGSTRTNIQLFEQNGSRTELLERGPSVTDDECLSLMKQFRILAEESDSVTICGSVPDGVSEDYFRHLIRTARHSCRYVIVDTSGKWLHIGVGENPDLIKPNRREMTELMGKDQATDEEIIAFAQQKVKDGLPYILVSLGGEGAMLICQDGVWRGKAPEIPVKSTVGCGDTMVASLSVSLHDRLSPEEMLRRSIALSAANAMTFETAHVIINDYLELLPKIHIEKIR</sequence>
<dbReference type="InterPro" id="IPR022463">
    <property type="entry name" value="1-PFruKinase"/>
</dbReference>
<dbReference type="UniPathway" id="UPA00704">
    <property type="reaction ID" value="UER00715"/>
</dbReference>
<evidence type="ECO:0000256" key="3">
    <source>
        <dbReference type="ARBA" id="ARBA00022741"/>
    </source>
</evidence>
<dbReference type="RefSeq" id="WP_135346768.1">
    <property type="nucleotide sequence ID" value="NZ_SRJD01000001.1"/>
</dbReference>
<proteinExistence type="inferred from homology"/>
<comment type="similarity">
    <text evidence="6">Belongs to the carbohydrate kinase PfkB family. LacC subfamily.</text>
</comment>
<dbReference type="Proteomes" id="UP000298347">
    <property type="component" value="Unassembled WGS sequence"/>
</dbReference>
<evidence type="ECO:0000259" key="7">
    <source>
        <dbReference type="Pfam" id="PF00294"/>
    </source>
</evidence>
<evidence type="ECO:0000256" key="4">
    <source>
        <dbReference type="ARBA" id="ARBA00022777"/>
    </source>
</evidence>
<keyword evidence="2 6" id="KW-0808">Transferase</keyword>
<dbReference type="InterPro" id="IPR011611">
    <property type="entry name" value="PfkB_dom"/>
</dbReference>
<comment type="similarity">
    <text evidence="1">Belongs to the carbohydrate kinase pfkB family.</text>
</comment>
<dbReference type="GO" id="GO:0005524">
    <property type="term" value="F:ATP binding"/>
    <property type="evidence" value="ECO:0007669"/>
    <property type="project" value="UniProtKB-KW"/>
</dbReference>
<dbReference type="EMBL" id="SRJD01000001">
    <property type="protein sequence ID" value="TGB00122.1"/>
    <property type="molecule type" value="Genomic_DNA"/>
</dbReference>
<keyword evidence="9" id="KW-1185">Reference proteome</keyword>
<dbReference type="InterPro" id="IPR017583">
    <property type="entry name" value="Tagatose/fructose_Pkinase"/>
</dbReference>
<dbReference type="AlphaFoldDB" id="A0A4Z0GUW5"/>
<dbReference type="GO" id="GO:0005829">
    <property type="term" value="C:cytosol"/>
    <property type="evidence" value="ECO:0007669"/>
    <property type="project" value="TreeGrafter"/>
</dbReference>